<keyword evidence="2" id="KW-1185">Reference proteome</keyword>
<dbReference type="AlphaFoldDB" id="A0A150GIM7"/>
<comment type="caution">
    <text evidence="1">The sequence shown here is derived from an EMBL/GenBank/DDBJ whole genome shotgun (WGS) entry which is preliminary data.</text>
</comment>
<name>A0A150GIM7_GONPE</name>
<dbReference type="EMBL" id="LSYV01000021">
    <property type="protein sequence ID" value="KXZ49545.1"/>
    <property type="molecule type" value="Genomic_DNA"/>
</dbReference>
<evidence type="ECO:0000313" key="1">
    <source>
        <dbReference type="EMBL" id="KXZ49545.1"/>
    </source>
</evidence>
<dbReference type="Proteomes" id="UP000075714">
    <property type="component" value="Unassembled WGS sequence"/>
</dbReference>
<protein>
    <submittedName>
        <fullName evidence="1">Uncharacterized protein</fullName>
    </submittedName>
</protein>
<reference evidence="2" key="1">
    <citation type="journal article" date="2016" name="Nat. Commun.">
        <title>The Gonium pectorale genome demonstrates co-option of cell cycle regulation during the evolution of multicellularity.</title>
        <authorList>
            <person name="Hanschen E.R."/>
            <person name="Marriage T.N."/>
            <person name="Ferris P.J."/>
            <person name="Hamaji T."/>
            <person name="Toyoda A."/>
            <person name="Fujiyama A."/>
            <person name="Neme R."/>
            <person name="Noguchi H."/>
            <person name="Minakuchi Y."/>
            <person name="Suzuki M."/>
            <person name="Kawai-Toyooka H."/>
            <person name="Smith D.R."/>
            <person name="Sparks H."/>
            <person name="Anderson J."/>
            <person name="Bakaric R."/>
            <person name="Luria V."/>
            <person name="Karger A."/>
            <person name="Kirschner M.W."/>
            <person name="Durand P.M."/>
            <person name="Michod R.E."/>
            <person name="Nozaki H."/>
            <person name="Olson B.J."/>
        </authorList>
    </citation>
    <scope>NUCLEOTIDE SEQUENCE [LARGE SCALE GENOMIC DNA]</scope>
    <source>
        <strain evidence="2">NIES-2863</strain>
    </source>
</reference>
<proteinExistence type="predicted"/>
<evidence type="ECO:0000313" key="2">
    <source>
        <dbReference type="Proteomes" id="UP000075714"/>
    </source>
</evidence>
<accession>A0A150GIM7</accession>
<gene>
    <name evidence="1" type="ORF">GPECTOR_20g399</name>
</gene>
<sequence length="91" mass="9140">MTLAPALLEAVPSSARAVLLAAEQSVLLCFLLCAEGLPAGLAWLPSAAANLASGVVLAGLMDGRTGGRRDQEAAAVGAVGAQRREEEVQIG</sequence>
<organism evidence="1 2">
    <name type="scientific">Gonium pectorale</name>
    <name type="common">Green alga</name>
    <dbReference type="NCBI Taxonomy" id="33097"/>
    <lineage>
        <taxon>Eukaryota</taxon>
        <taxon>Viridiplantae</taxon>
        <taxon>Chlorophyta</taxon>
        <taxon>core chlorophytes</taxon>
        <taxon>Chlorophyceae</taxon>
        <taxon>CS clade</taxon>
        <taxon>Chlamydomonadales</taxon>
        <taxon>Volvocaceae</taxon>
        <taxon>Gonium</taxon>
    </lineage>
</organism>